<accession>A0AAW0R7R9</accession>
<comment type="caution">
    <text evidence="3">The sequence shown here is derived from an EMBL/GenBank/DDBJ whole genome shotgun (WGS) entry which is preliminary data.</text>
</comment>
<sequence length="824" mass="92699">MAEDQPAHQSLCESDKNRRRQSYNVEEDAKRLAPGQGIPYRHCNAETPKPGNEPRLFSKHKVKCLISPQDQGRDEDGDEMNIRINGFGDLGLLIETFLAIPRGSKVKYKFYMEEEDNEVIGRVFILLSMAKVCKNYMQTAEAMLHYWYSAFLPDWVLDCLKDEILPMVEDVEETCLLTGVSGDVVETYMRHGHHSGERLEFVNQDLARFQRSHNISGRENDIKKELLAHPKWRSSRMEYLQTGVLLPLTASRQDFKNPNPAFFRDWDSCRDHGFDPMDAWEGVFQPPRNCIVPEQDGHGNFFYFMQEKLTRFLYALDVIEHYKITIAPPGYLEDTTKWTFQWEGKPSLDLAGLQDPKLSDKSSNGENLTKSEKRKVAKAKRKKALKASKSAKNARENPKPSHEDRSMAQAPDSANDVFPESTETPATEFPKVVVTPSGRLGFSETVERHSHQQLHVTSPPEGREEQERNEQELGQEGTTSMSTTESQDRPAASQLKAVEDGWTKVISKKSKRGAATFPERVSSSQSSHHTSTYHLPAKPTTSLPSYICIEHRSAASMSRRVPINGRQARSNPPPGVTDLWNLWQVPVDNEATMTERSASRNLLVLPNPVTLGLTGSGSILETPAHGTPSNNEEATCEEATDDAELPPFENYASTGEEVNGEEVNGEEVNGEEVNGEEVNGEEVNDEEVNGDIELPPFEDYTSTGEEEFPSSSQFTFNSQSKQPMEEPRNAPRVNFPTVRPRQGVLYGGYTMVNSQSRQPIESPTVIRVFLPYNNSRARARPTLEEHGIYQSGLSPEELEYFEANQAAMAEHANVPDVNDSNLDE</sequence>
<feature type="compositionally biased region" description="Low complexity" evidence="1">
    <location>
        <begin position="522"/>
        <end position="532"/>
    </location>
</feature>
<dbReference type="InterPro" id="IPR027974">
    <property type="entry name" value="DUF4470"/>
</dbReference>
<gene>
    <name evidence="3" type="ORF">PG999_002230</name>
</gene>
<name>A0AAW0R7R9_9PEZI</name>
<evidence type="ECO:0000259" key="2">
    <source>
        <dbReference type="Pfam" id="PF14737"/>
    </source>
</evidence>
<feature type="compositionally biased region" description="Polar residues" evidence="1">
    <location>
        <begin position="709"/>
        <end position="722"/>
    </location>
</feature>
<evidence type="ECO:0000313" key="4">
    <source>
        <dbReference type="Proteomes" id="UP001392437"/>
    </source>
</evidence>
<feature type="compositionally biased region" description="Basic and acidic residues" evidence="1">
    <location>
        <begin position="393"/>
        <end position="406"/>
    </location>
</feature>
<feature type="region of interest" description="Disordered" evidence="1">
    <location>
        <begin position="1"/>
        <end position="53"/>
    </location>
</feature>
<dbReference type="Proteomes" id="UP001392437">
    <property type="component" value="Unassembled WGS sequence"/>
</dbReference>
<keyword evidence="4" id="KW-1185">Reference proteome</keyword>
<feature type="region of interest" description="Disordered" evidence="1">
    <location>
        <begin position="351"/>
        <end position="538"/>
    </location>
</feature>
<evidence type="ECO:0000256" key="1">
    <source>
        <dbReference type="SAM" id="MobiDB-lite"/>
    </source>
</evidence>
<evidence type="ECO:0000313" key="3">
    <source>
        <dbReference type="EMBL" id="KAK8129850.1"/>
    </source>
</evidence>
<feature type="compositionally biased region" description="Basic residues" evidence="1">
    <location>
        <begin position="372"/>
        <end position="386"/>
    </location>
</feature>
<proteinExistence type="predicted"/>
<feature type="compositionally biased region" description="Basic and acidic residues" evidence="1">
    <location>
        <begin position="461"/>
        <end position="471"/>
    </location>
</feature>
<feature type="region of interest" description="Disordered" evidence="1">
    <location>
        <begin position="655"/>
        <end position="739"/>
    </location>
</feature>
<dbReference type="EMBL" id="JAQQWP010000002">
    <property type="protein sequence ID" value="KAK8129850.1"/>
    <property type="molecule type" value="Genomic_DNA"/>
</dbReference>
<dbReference type="AlphaFoldDB" id="A0AAW0R7R9"/>
<protein>
    <recommendedName>
        <fullName evidence="2">DUF4470 domain-containing protein</fullName>
    </recommendedName>
</protein>
<reference evidence="3 4" key="1">
    <citation type="submission" date="2023-01" db="EMBL/GenBank/DDBJ databases">
        <title>Analysis of 21 Apiospora genomes using comparative genomics revels a genus with tremendous synthesis potential of carbohydrate active enzymes and secondary metabolites.</title>
        <authorList>
            <person name="Sorensen T."/>
        </authorList>
    </citation>
    <scope>NUCLEOTIDE SEQUENCE [LARGE SCALE GENOMIC DNA]</scope>
    <source>
        <strain evidence="3 4">CBS 117206</strain>
    </source>
</reference>
<organism evidence="3 4">
    <name type="scientific">Apiospora kogelbergensis</name>
    <dbReference type="NCBI Taxonomy" id="1337665"/>
    <lineage>
        <taxon>Eukaryota</taxon>
        <taxon>Fungi</taxon>
        <taxon>Dikarya</taxon>
        <taxon>Ascomycota</taxon>
        <taxon>Pezizomycotina</taxon>
        <taxon>Sordariomycetes</taxon>
        <taxon>Xylariomycetidae</taxon>
        <taxon>Amphisphaeriales</taxon>
        <taxon>Apiosporaceae</taxon>
        <taxon>Apiospora</taxon>
    </lineage>
</organism>
<feature type="domain" description="DUF4470" evidence="2">
    <location>
        <begin position="74"/>
        <end position="152"/>
    </location>
</feature>
<feature type="compositionally biased region" description="Acidic residues" evidence="1">
    <location>
        <begin position="658"/>
        <end position="690"/>
    </location>
</feature>
<dbReference type="Pfam" id="PF14737">
    <property type="entry name" value="DUF4470"/>
    <property type="match status" value="1"/>
</dbReference>